<dbReference type="InterPro" id="IPR002763">
    <property type="entry name" value="DUF72"/>
</dbReference>
<dbReference type="Gene3D" id="3.20.20.410">
    <property type="entry name" value="Protein of unknown function UPF0759"/>
    <property type="match status" value="1"/>
</dbReference>
<keyword evidence="1" id="KW-1133">Transmembrane helix</keyword>
<dbReference type="AlphaFoldDB" id="A0A286EAW2"/>
<accession>A0A286EAW2</accession>
<gene>
    <name evidence="2" type="ORF">SAMN02746062_01105</name>
</gene>
<name>A0A286EAW2_9NEIS</name>
<dbReference type="Pfam" id="PF01904">
    <property type="entry name" value="DUF72"/>
    <property type="match status" value="1"/>
</dbReference>
<keyword evidence="1" id="KW-0472">Membrane</keyword>
<dbReference type="PANTHER" id="PTHR30348:SF13">
    <property type="entry name" value="UPF0759 PROTEIN YUNF"/>
    <property type="match status" value="1"/>
</dbReference>
<dbReference type="PANTHER" id="PTHR30348">
    <property type="entry name" value="UNCHARACTERIZED PROTEIN YECE"/>
    <property type="match status" value="1"/>
</dbReference>
<organism evidence="2 3">
    <name type="scientific">Alysiella filiformis DSM 16848</name>
    <dbReference type="NCBI Taxonomy" id="1120981"/>
    <lineage>
        <taxon>Bacteria</taxon>
        <taxon>Pseudomonadati</taxon>
        <taxon>Pseudomonadota</taxon>
        <taxon>Betaproteobacteria</taxon>
        <taxon>Neisseriales</taxon>
        <taxon>Neisseriaceae</taxon>
        <taxon>Alysiella</taxon>
    </lineage>
</organism>
<keyword evidence="3" id="KW-1185">Reference proteome</keyword>
<evidence type="ECO:0000313" key="2">
    <source>
        <dbReference type="EMBL" id="SOD68052.1"/>
    </source>
</evidence>
<evidence type="ECO:0000313" key="3">
    <source>
        <dbReference type="Proteomes" id="UP000219669"/>
    </source>
</evidence>
<dbReference type="SUPFAM" id="SSF117396">
    <property type="entry name" value="TM1631-like"/>
    <property type="match status" value="1"/>
</dbReference>
<protein>
    <submittedName>
        <fullName evidence="2">Uncharacterized conserved protein YecE, DUF72 family</fullName>
    </submittedName>
</protein>
<keyword evidence="1" id="KW-0812">Transmembrane</keyword>
<dbReference type="Proteomes" id="UP000219669">
    <property type="component" value="Unassembled WGS sequence"/>
</dbReference>
<feature type="transmembrane region" description="Helical" evidence="1">
    <location>
        <begin position="7"/>
        <end position="24"/>
    </location>
</feature>
<proteinExistence type="predicted"/>
<reference evidence="2 3" key="1">
    <citation type="submission" date="2017-09" db="EMBL/GenBank/DDBJ databases">
        <authorList>
            <person name="Ehlers B."/>
            <person name="Leendertz F.H."/>
        </authorList>
    </citation>
    <scope>NUCLEOTIDE SEQUENCE [LARGE SCALE GENOMIC DNA]</scope>
    <source>
        <strain evidence="2 3">DSM 16848</strain>
    </source>
</reference>
<evidence type="ECO:0000256" key="1">
    <source>
        <dbReference type="SAM" id="Phobius"/>
    </source>
</evidence>
<dbReference type="EMBL" id="OCNF01000007">
    <property type="protein sequence ID" value="SOD68052.1"/>
    <property type="molecule type" value="Genomic_DNA"/>
</dbReference>
<dbReference type="InterPro" id="IPR036520">
    <property type="entry name" value="UPF0759_sf"/>
</dbReference>
<sequence length="303" mass="35156">MNLVQQVAPYMMFHFVFGLLYFSIKQSFMSNPVYIGTGGYSDTALLGTLYPHGTKSPDFLHHYAQHYDCVEINSTFHAPIGQKSLLGMLDKAAGRLKFTLKLHQDFSHTRTATAQHAHAFLQTIQPFGEHLAHLFVQFPHSFERTPANRRYLAALCGWFADYPLVMEFRSPTWHIDEVFVYFEKNQNLIWCNVDYPSQIGLPESAFHSFNRTAYLRLHGRNGNWWQGQSAAERHDYRYTDAELKTWADVLFQQKQSFDELFILFQNTTQSHSFYNIPVLKAHLADWGFAVKTPRIEVQQGSLF</sequence>